<dbReference type="EMBL" id="LGRX02021096">
    <property type="protein sequence ID" value="KAK3257048.1"/>
    <property type="molecule type" value="Genomic_DNA"/>
</dbReference>
<reference evidence="2 3" key="1">
    <citation type="journal article" date="2015" name="Genome Biol. Evol.">
        <title>Comparative Genomics of a Bacterivorous Green Alga Reveals Evolutionary Causalities and Consequences of Phago-Mixotrophic Mode of Nutrition.</title>
        <authorList>
            <person name="Burns J.A."/>
            <person name="Paasch A."/>
            <person name="Narechania A."/>
            <person name="Kim E."/>
        </authorList>
    </citation>
    <scope>NUCLEOTIDE SEQUENCE [LARGE SCALE GENOMIC DNA]</scope>
    <source>
        <strain evidence="2 3">PLY_AMNH</strain>
    </source>
</reference>
<evidence type="ECO:0000313" key="2">
    <source>
        <dbReference type="EMBL" id="KAK3257048.1"/>
    </source>
</evidence>
<sequence>MCCSHQRRCQRFFISCPRQGFGLLLAVLTQLVSVVKPHANDVCTLWNPDGTAAALFVRTWHAYTYQTTEGHCNPLSDCPMRIVKQSDGTEYWVQGTSVRILSFSRRL</sequence>
<dbReference type="Proteomes" id="UP001190700">
    <property type="component" value="Unassembled WGS sequence"/>
</dbReference>
<proteinExistence type="predicted"/>
<feature type="chain" id="PRO_5042175282" description="Secreted protein" evidence="1">
    <location>
        <begin position="38"/>
        <end position="107"/>
    </location>
</feature>
<evidence type="ECO:0008006" key="4">
    <source>
        <dbReference type="Google" id="ProtNLM"/>
    </source>
</evidence>
<organism evidence="2 3">
    <name type="scientific">Cymbomonas tetramitiformis</name>
    <dbReference type="NCBI Taxonomy" id="36881"/>
    <lineage>
        <taxon>Eukaryota</taxon>
        <taxon>Viridiplantae</taxon>
        <taxon>Chlorophyta</taxon>
        <taxon>Pyramimonadophyceae</taxon>
        <taxon>Pyramimonadales</taxon>
        <taxon>Pyramimonadaceae</taxon>
        <taxon>Cymbomonas</taxon>
    </lineage>
</organism>
<keyword evidence="1" id="KW-0732">Signal</keyword>
<keyword evidence="3" id="KW-1185">Reference proteome</keyword>
<evidence type="ECO:0000313" key="3">
    <source>
        <dbReference type="Proteomes" id="UP001190700"/>
    </source>
</evidence>
<name>A0AAE0FCA4_9CHLO</name>
<feature type="signal peptide" evidence="1">
    <location>
        <begin position="1"/>
        <end position="37"/>
    </location>
</feature>
<comment type="caution">
    <text evidence="2">The sequence shown here is derived from an EMBL/GenBank/DDBJ whole genome shotgun (WGS) entry which is preliminary data.</text>
</comment>
<evidence type="ECO:0000256" key="1">
    <source>
        <dbReference type="SAM" id="SignalP"/>
    </source>
</evidence>
<dbReference type="AlphaFoldDB" id="A0AAE0FCA4"/>
<accession>A0AAE0FCA4</accession>
<protein>
    <recommendedName>
        <fullName evidence="4">Secreted protein</fullName>
    </recommendedName>
</protein>
<gene>
    <name evidence="2" type="ORF">CYMTET_33850</name>
</gene>